<evidence type="ECO:0000256" key="1">
    <source>
        <dbReference type="ARBA" id="ARBA00003822"/>
    </source>
</evidence>
<dbReference type="PANTHER" id="PTHR45753:SF2">
    <property type="entry name" value="ORNITHINE CARBAMOYLTRANSFERASE"/>
    <property type="match status" value="1"/>
</dbReference>
<keyword evidence="4 6" id="KW-0808">Transferase</keyword>
<proteinExistence type="inferred from homology"/>
<sequence length="338" mass="36805">MSVNLHGRSLVKELDLTVAEWHHLLDLAAELKAARRAGTETPQLRGRNIALVFEKTSTRTRAAFEVAAHDQGAHVTYLDPTGSQIGHKESVKDTARVLGRLYDGIEYRGSAQADVEALAAHAGVPVWNGLTDEWHPTQMLCDMLTMREHAPVVDGVRKADQEIAFAYLGDARNNMGHSLLVTGAMMGMDVRIVAPPQLQPATEMVERAREVAAGTGARLTVTDDVSTGVDGVDFLYTDVWVSLGEPWAAWSERIALLTPYQVNARVLAATGNPSVRFMHCLPAFHDLGTAVGRQIHAETGLAALEVTDEVFESEASIVFDQAENRMHTIKAVLVATLR</sequence>
<dbReference type="InterPro" id="IPR006130">
    <property type="entry name" value="Asp/Orn_carbamoylTrfase"/>
</dbReference>
<keyword evidence="6" id="KW-0963">Cytoplasm</keyword>
<dbReference type="Pfam" id="PF00185">
    <property type="entry name" value="OTCace"/>
    <property type="match status" value="1"/>
</dbReference>
<dbReference type="PANTHER" id="PTHR45753">
    <property type="entry name" value="ORNITHINE CARBAMOYLTRANSFERASE, MITOCHONDRIAL"/>
    <property type="match status" value="1"/>
</dbReference>
<comment type="similarity">
    <text evidence="2 6">Belongs to the aspartate/ornithine carbamoyltransferase superfamily. OTCase family.</text>
</comment>
<dbReference type="InterPro" id="IPR006131">
    <property type="entry name" value="Asp_carbamoyltransf_Asp/Orn-bd"/>
</dbReference>
<dbReference type="InterPro" id="IPR036901">
    <property type="entry name" value="Asp/Orn_carbamoylTrfase_sf"/>
</dbReference>
<accession>A0ABT5U1J4</accession>
<evidence type="ECO:0000256" key="4">
    <source>
        <dbReference type="ARBA" id="ARBA00022679"/>
    </source>
</evidence>
<dbReference type="PRINTS" id="PR00100">
    <property type="entry name" value="AOTCASE"/>
</dbReference>
<dbReference type="InterPro" id="IPR006132">
    <property type="entry name" value="Asp/Orn_carbamoyltranf_P-bd"/>
</dbReference>
<evidence type="ECO:0000256" key="6">
    <source>
        <dbReference type="HAMAP-Rule" id="MF_01109"/>
    </source>
</evidence>
<dbReference type="PROSITE" id="PS00097">
    <property type="entry name" value="CARBAMOYLTRANSFERASE"/>
    <property type="match status" value="1"/>
</dbReference>
<dbReference type="HAMAP" id="MF_01109">
    <property type="entry name" value="OTCase"/>
    <property type="match status" value="1"/>
</dbReference>
<protein>
    <recommendedName>
        <fullName evidence="3 6">Ornithine carbamoyltransferase</fullName>
        <shortName evidence="6">OTCase</shortName>
        <ecNumber evidence="3 6">2.1.3.3</ecNumber>
    </recommendedName>
</protein>
<dbReference type="InterPro" id="IPR024904">
    <property type="entry name" value="OTCase_ArgI"/>
</dbReference>
<feature type="binding site" evidence="6">
    <location>
        <begin position="280"/>
        <end position="281"/>
    </location>
    <ligand>
        <name>carbamoyl phosphate</name>
        <dbReference type="ChEBI" id="CHEBI:58228"/>
    </ligand>
</feature>
<feature type="binding site" evidence="6">
    <location>
        <begin position="57"/>
        <end position="60"/>
    </location>
    <ligand>
        <name>carbamoyl phosphate</name>
        <dbReference type="ChEBI" id="CHEBI:58228"/>
    </ligand>
</feature>
<comment type="subcellular location">
    <subcellularLocation>
        <location evidence="6">Cytoplasm</location>
    </subcellularLocation>
</comment>
<dbReference type="Pfam" id="PF02729">
    <property type="entry name" value="OTCace_N"/>
    <property type="match status" value="1"/>
</dbReference>
<gene>
    <name evidence="9" type="primary">argF</name>
    <name evidence="9" type="ORF">PU560_12425</name>
</gene>
<reference evidence="9" key="1">
    <citation type="submission" date="2023-02" db="EMBL/GenBank/DDBJ databases">
        <title>Georgenia sp.10Sc9-8, isolated from a soil sample collected from the Taklamakan desert.</title>
        <authorList>
            <person name="Liu S."/>
        </authorList>
    </citation>
    <scope>NUCLEOTIDE SEQUENCE</scope>
    <source>
        <strain evidence="9">10Sc9-8</strain>
    </source>
</reference>
<dbReference type="EC" id="2.1.3.3" evidence="3 6"/>
<feature type="domain" description="Aspartate/ornithine carbamoyltransferase carbamoyl-P binding" evidence="8">
    <location>
        <begin position="8"/>
        <end position="148"/>
    </location>
</feature>
<comment type="function">
    <text evidence="1">Reversibly catalyzes the transfer of the carbamoyl group from carbamoyl phosphate (CP) to the N(epsilon) atom of ornithine (ORN) to produce L-citrulline.</text>
</comment>
<dbReference type="Gene3D" id="3.40.50.1370">
    <property type="entry name" value="Aspartate/ornithine carbamoyltransferase"/>
    <property type="match status" value="2"/>
</dbReference>
<feature type="binding site" evidence="6">
    <location>
        <position position="238"/>
    </location>
    <ligand>
        <name>L-ornithine</name>
        <dbReference type="ChEBI" id="CHEBI:46911"/>
    </ligand>
</feature>
<evidence type="ECO:0000259" key="7">
    <source>
        <dbReference type="Pfam" id="PF00185"/>
    </source>
</evidence>
<evidence type="ECO:0000313" key="9">
    <source>
        <dbReference type="EMBL" id="MDD9207265.1"/>
    </source>
</evidence>
<dbReference type="EMBL" id="JARACI010001074">
    <property type="protein sequence ID" value="MDD9207265.1"/>
    <property type="molecule type" value="Genomic_DNA"/>
</dbReference>
<feature type="binding site" evidence="6">
    <location>
        <position position="108"/>
    </location>
    <ligand>
        <name>carbamoyl phosphate</name>
        <dbReference type="ChEBI" id="CHEBI:58228"/>
    </ligand>
</feature>
<feature type="binding site" evidence="6">
    <location>
        <position position="325"/>
    </location>
    <ligand>
        <name>carbamoyl phosphate</name>
        <dbReference type="ChEBI" id="CHEBI:58228"/>
    </ligand>
</feature>
<feature type="binding site" evidence="6">
    <location>
        <begin position="135"/>
        <end position="138"/>
    </location>
    <ligand>
        <name>carbamoyl phosphate</name>
        <dbReference type="ChEBI" id="CHEBI:58228"/>
    </ligand>
</feature>
<evidence type="ECO:0000256" key="3">
    <source>
        <dbReference type="ARBA" id="ARBA00013007"/>
    </source>
</evidence>
<evidence type="ECO:0000313" key="10">
    <source>
        <dbReference type="Proteomes" id="UP001165561"/>
    </source>
</evidence>
<feature type="domain" description="Aspartate/ornithine carbamoyltransferase Asp/Orn-binding" evidence="7">
    <location>
        <begin position="162"/>
        <end position="335"/>
    </location>
</feature>
<feature type="binding site" evidence="6">
    <location>
        <position position="174"/>
    </location>
    <ligand>
        <name>L-ornithine</name>
        <dbReference type="ChEBI" id="CHEBI:46911"/>
    </ligand>
</feature>
<organism evidence="9 10">
    <name type="scientific">Georgenia halotolerans</name>
    <dbReference type="NCBI Taxonomy" id="3028317"/>
    <lineage>
        <taxon>Bacteria</taxon>
        <taxon>Bacillati</taxon>
        <taxon>Actinomycetota</taxon>
        <taxon>Actinomycetes</taxon>
        <taxon>Micrococcales</taxon>
        <taxon>Bogoriellaceae</taxon>
        <taxon>Georgenia</taxon>
    </lineage>
</organism>
<evidence type="ECO:0000259" key="8">
    <source>
        <dbReference type="Pfam" id="PF02729"/>
    </source>
</evidence>
<feature type="binding site" evidence="6">
    <location>
        <position position="84"/>
    </location>
    <ligand>
        <name>carbamoyl phosphate</name>
        <dbReference type="ChEBI" id="CHEBI:58228"/>
    </ligand>
</feature>
<comment type="catalytic activity">
    <reaction evidence="5 6">
        <text>carbamoyl phosphate + L-ornithine = L-citrulline + phosphate + H(+)</text>
        <dbReference type="Rhea" id="RHEA:19513"/>
        <dbReference type="ChEBI" id="CHEBI:15378"/>
        <dbReference type="ChEBI" id="CHEBI:43474"/>
        <dbReference type="ChEBI" id="CHEBI:46911"/>
        <dbReference type="ChEBI" id="CHEBI:57743"/>
        <dbReference type="ChEBI" id="CHEBI:58228"/>
        <dbReference type="EC" id="2.1.3.3"/>
    </reaction>
</comment>
<dbReference type="SUPFAM" id="SSF53671">
    <property type="entry name" value="Aspartate/ornithine carbamoyltransferase"/>
    <property type="match status" value="1"/>
</dbReference>
<feature type="binding site" evidence="6">
    <location>
        <begin position="242"/>
        <end position="243"/>
    </location>
    <ligand>
        <name>L-ornithine</name>
        <dbReference type="ChEBI" id="CHEBI:46911"/>
    </ligand>
</feature>
<dbReference type="PRINTS" id="PR00102">
    <property type="entry name" value="OTCASE"/>
</dbReference>
<evidence type="ECO:0000256" key="5">
    <source>
        <dbReference type="ARBA" id="ARBA00048772"/>
    </source>
</evidence>
<evidence type="ECO:0000256" key="2">
    <source>
        <dbReference type="ARBA" id="ARBA00007805"/>
    </source>
</evidence>
<dbReference type="GO" id="GO:0004585">
    <property type="term" value="F:ornithine carbamoyltransferase activity"/>
    <property type="evidence" value="ECO:0007669"/>
    <property type="project" value="UniProtKB-EC"/>
</dbReference>
<dbReference type="NCBIfam" id="TIGR00658">
    <property type="entry name" value="orni_carb_tr"/>
    <property type="match status" value="1"/>
</dbReference>
<dbReference type="Proteomes" id="UP001165561">
    <property type="component" value="Unassembled WGS sequence"/>
</dbReference>
<comment type="caution">
    <text evidence="9">The sequence shown here is derived from an EMBL/GenBank/DDBJ whole genome shotgun (WGS) entry which is preliminary data.</text>
</comment>
<name>A0ABT5U1J4_9MICO</name>
<keyword evidence="10" id="KW-1185">Reference proteome</keyword>
<dbReference type="InterPro" id="IPR002292">
    <property type="entry name" value="Orn/put_carbamltrans"/>
</dbReference>